<evidence type="ECO:0000313" key="8">
    <source>
        <dbReference type="Proteomes" id="UP000219338"/>
    </source>
</evidence>
<feature type="compositionally biased region" description="Pro residues" evidence="5">
    <location>
        <begin position="147"/>
        <end position="158"/>
    </location>
</feature>
<dbReference type="PROSITE" id="PS50157">
    <property type="entry name" value="ZINC_FINGER_C2H2_2"/>
    <property type="match status" value="3"/>
</dbReference>
<feature type="domain" description="C2H2-type" evidence="6">
    <location>
        <begin position="16"/>
        <end position="45"/>
    </location>
</feature>
<feature type="domain" description="C2H2-type" evidence="6">
    <location>
        <begin position="74"/>
        <end position="102"/>
    </location>
</feature>
<dbReference type="GO" id="GO:0008270">
    <property type="term" value="F:zinc ion binding"/>
    <property type="evidence" value="ECO:0007669"/>
    <property type="project" value="UniProtKB-KW"/>
</dbReference>
<sequence>MRVSSDNTAIRQPDLFMCNYEGCNVAFGRKKILFRHLRAHLKTDEKQCPHCELRFPQAANLKAHVNRKHLGLRPACPDCHEDFADKSALVRHRKRKHGYEAKKYRTTKVIIKEVQETRPGQLLIERVSTLPATRSAAAATTLALSPSPSPSPPPVTPPPYNDANDFWNLYGNMGMPVLPQATEVYPAHNAGFPLEELFPATTLTATSSFFPLPDSFQSPMSMTVASGAFNDQASANTFANYSAVADPDLIDIYADLFGCPQF</sequence>
<organism evidence="7 8">
    <name type="scientific">Armillaria ostoyae</name>
    <name type="common">Armillaria root rot fungus</name>
    <dbReference type="NCBI Taxonomy" id="47428"/>
    <lineage>
        <taxon>Eukaryota</taxon>
        <taxon>Fungi</taxon>
        <taxon>Dikarya</taxon>
        <taxon>Basidiomycota</taxon>
        <taxon>Agaricomycotina</taxon>
        <taxon>Agaricomycetes</taxon>
        <taxon>Agaricomycetidae</taxon>
        <taxon>Agaricales</taxon>
        <taxon>Marasmiineae</taxon>
        <taxon>Physalacriaceae</taxon>
        <taxon>Armillaria</taxon>
    </lineage>
</organism>
<dbReference type="OrthoDB" id="654211at2759"/>
<dbReference type="STRING" id="47428.A0A284RPN5"/>
<evidence type="ECO:0000313" key="7">
    <source>
        <dbReference type="EMBL" id="SJL10698.1"/>
    </source>
</evidence>
<dbReference type="GO" id="GO:0000981">
    <property type="term" value="F:DNA-binding transcription factor activity, RNA polymerase II-specific"/>
    <property type="evidence" value="ECO:0007669"/>
    <property type="project" value="TreeGrafter"/>
</dbReference>
<dbReference type="Pfam" id="PF00096">
    <property type="entry name" value="zf-C2H2"/>
    <property type="match status" value="2"/>
</dbReference>
<accession>A0A284RPN5</accession>
<dbReference type="PROSITE" id="PS00028">
    <property type="entry name" value="ZINC_FINGER_C2H2_1"/>
    <property type="match status" value="3"/>
</dbReference>
<reference evidence="8" key="1">
    <citation type="journal article" date="2017" name="Nat. Ecol. Evol.">
        <title>Genome expansion and lineage-specific genetic innovations in the forest pathogenic fungi Armillaria.</title>
        <authorList>
            <person name="Sipos G."/>
            <person name="Prasanna A.N."/>
            <person name="Walter M.C."/>
            <person name="O'Connor E."/>
            <person name="Balint B."/>
            <person name="Krizsan K."/>
            <person name="Kiss B."/>
            <person name="Hess J."/>
            <person name="Varga T."/>
            <person name="Slot J."/>
            <person name="Riley R."/>
            <person name="Boka B."/>
            <person name="Rigling D."/>
            <person name="Barry K."/>
            <person name="Lee J."/>
            <person name="Mihaltcheva S."/>
            <person name="LaButti K."/>
            <person name="Lipzen A."/>
            <person name="Waldron R."/>
            <person name="Moloney N.M."/>
            <person name="Sperisen C."/>
            <person name="Kredics L."/>
            <person name="Vagvoelgyi C."/>
            <person name="Patrignani A."/>
            <person name="Fitzpatrick D."/>
            <person name="Nagy I."/>
            <person name="Doyle S."/>
            <person name="Anderson J.B."/>
            <person name="Grigoriev I.V."/>
            <person name="Gueldener U."/>
            <person name="Muensterkoetter M."/>
            <person name="Nagy L.G."/>
        </authorList>
    </citation>
    <scope>NUCLEOTIDE SEQUENCE [LARGE SCALE GENOMIC DNA]</scope>
    <source>
        <strain evidence="8">C18/9</strain>
    </source>
</reference>
<dbReference type="SUPFAM" id="SSF57667">
    <property type="entry name" value="beta-beta-alpha zinc fingers"/>
    <property type="match status" value="1"/>
</dbReference>
<dbReference type="InterPro" id="IPR013087">
    <property type="entry name" value="Znf_C2H2_type"/>
</dbReference>
<evidence type="ECO:0000256" key="2">
    <source>
        <dbReference type="ARBA" id="ARBA00022771"/>
    </source>
</evidence>
<feature type="region of interest" description="Disordered" evidence="5">
    <location>
        <begin position="138"/>
        <end position="158"/>
    </location>
</feature>
<evidence type="ECO:0000256" key="1">
    <source>
        <dbReference type="ARBA" id="ARBA00022723"/>
    </source>
</evidence>
<evidence type="ECO:0000259" key="6">
    <source>
        <dbReference type="PROSITE" id="PS50157"/>
    </source>
</evidence>
<dbReference type="PANTHER" id="PTHR23235:SF120">
    <property type="entry name" value="KRUPPEL-LIKE FACTOR 15"/>
    <property type="match status" value="1"/>
</dbReference>
<dbReference type="InterPro" id="IPR036236">
    <property type="entry name" value="Znf_C2H2_sf"/>
</dbReference>
<keyword evidence="8" id="KW-1185">Reference proteome</keyword>
<keyword evidence="1" id="KW-0479">Metal-binding</keyword>
<dbReference type="AlphaFoldDB" id="A0A284RPN5"/>
<dbReference type="Proteomes" id="UP000219338">
    <property type="component" value="Unassembled WGS sequence"/>
</dbReference>
<evidence type="ECO:0000256" key="4">
    <source>
        <dbReference type="PROSITE-ProRule" id="PRU00042"/>
    </source>
</evidence>
<dbReference type="SMART" id="SM00355">
    <property type="entry name" value="ZnF_C2H2"/>
    <property type="match status" value="3"/>
</dbReference>
<keyword evidence="2 4" id="KW-0863">Zinc-finger</keyword>
<gene>
    <name evidence="7" type="ORF">ARMOST_14090</name>
</gene>
<evidence type="ECO:0000256" key="5">
    <source>
        <dbReference type="SAM" id="MobiDB-lite"/>
    </source>
</evidence>
<dbReference type="GO" id="GO:0000978">
    <property type="term" value="F:RNA polymerase II cis-regulatory region sequence-specific DNA binding"/>
    <property type="evidence" value="ECO:0007669"/>
    <property type="project" value="TreeGrafter"/>
</dbReference>
<feature type="domain" description="C2H2-type" evidence="6">
    <location>
        <begin position="46"/>
        <end position="74"/>
    </location>
</feature>
<dbReference type="Gene3D" id="3.30.160.60">
    <property type="entry name" value="Classic Zinc Finger"/>
    <property type="match status" value="2"/>
</dbReference>
<dbReference type="PANTHER" id="PTHR23235">
    <property type="entry name" value="KRUEPPEL-LIKE TRANSCRIPTION FACTOR"/>
    <property type="match status" value="1"/>
</dbReference>
<proteinExistence type="predicted"/>
<keyword evidence="3" id="KW-0862">Zinc</keyword>
<protein>
    <recommendedName>
        <fullName evidence="6">C2H2-type domain-containing protein</fullName>
    </recommendedName>
</protein>
<dbReference type="EMBL" id="FUEG01000012">
    <property type="protein sequence ID" value="SJL10698.1"/>
    <property type="molecule type" value="Genomic_DNA"/>
</dbReference>
<evidence type="ECO:0000256" key="3">
    <source>
        <dbReference type="ARBA" id="ARBA00022833"/>
    </source>
</evidence>
<dbReference type="OMA" id="LFMCNYE"/>
<name>A0A284RPN5_ARMOS</name>